<dbReference type="Pfam" id="PF00046">
    <property type="entry name" value="Homeodomain"/>
    <property type="match status" value="1"/>
</dbReference>
<name>A0AAV6SVH1_SOLSE</name>
<dbReference type="Proteomes" id="UP000693946">
    <property type="component" value="Linkage Group LG11"/>
</dbReference>
<keyword evidence="1 2" id="KW-0371">Homeobox</keyword>
<organism evidence="4 5">
    <name type="scientific">Solea senegalensis</name>
    <name type="common">Senegalese sole</name>
    <dbReference type="NCBI Taxonomy" id="28829"/>
    <lineage>
        <taxon>Eukaryota</taxon>
        <taxon>Metazoa</taxon>
        <taxon>Chordata</taxon>
        <taxon>Craniata</taxon>
        <taxon>Vertebrata</taxon>
        <taxon>Euteleostomi</taxon>
        <taxon>Actinopterygii</taxon>
        <taxon>Neopterygii</taxon>
        <taxon>Teleostei</taxon>
        <taxon>Neoteleostei</taxon>
        <taxon>Acanthomorphata</taxon>
        <taxon>Carangaria</taxon>
        <taxon>Pleuronectiformes</taxon>
        <taxon>Pleuronectoidei</taxon>
        <taxon>Soleidae</taxon>
        <taxon>Solea</taxon>
    </lineage>
</organism>
<accession>A0AAV6SVH1</accession>
<evidence type="ECO:0000256" key="1">
    <source>
        <dbReference type="PROSITE-ProRule" id="PRU00108"/>
    </source>
</evidence>
<evidence type="ECO:0000259" key="3">
    <source>
        <dbReference type="PROSITE" id="PS50071"/>
    </source>
</evidence>
<comment type="subcellular location">
    <subcellularLocation>
        <location evidence="1 2">Nucleus</location>
    </subcellularLocation>
</comment>
<keyword evidence="1 2" id="KW-0539">Nucleus</keyword>
<sequence length="123" mass="13880">MLLNLETFQWRISRVVDPSASMSKEKAFSIAAALPVPPYSALVNVKTWFQNRRMKLKQEVQDLRPALPCVALRCPALPPLLFQHPPLSGQLPTDGGFYWQLQPLHRASLAAAVHPALLHPRFY</sequence>
<dbReference type="GO" id="GO:0003677">
    <property type="term" value="F:DNA binding"/>
    <property type="evidence" value="ECO:0007669"/>
    <property type="project" value="UniProtKB-UniRule"/>
</dbReference>
<protein>
    <submittedName>
        <fullName evidence="4">Homeobox protein vent1-like</fullName>
    </submittedName>
</protein>
<comment type="caution">
    <text evidence="4">The sequence shown here is derived from an EMBL/GenBank/DDBJ whole genome shotgun (WGS) entry which is preliminary data.</text>
</comment>
<dbReference type="PROSITE" id="PS50071">
    <property type="entry name" value="HOMEOBOX_2"/>
    <property type="match status" value="1"/>
</dbReference>
<dbReference type="EMBL" id="JAGKHQ010000003">
    <property type="protein sequence ID" value="KAG7520730.1"/>
    <property type="molecule type" value="Genomic_DNA"/>
</dbReference>
<dbReference type="InterPro" id="IPR001356">
    <property type="entry name" value="HD"/>
</dbReference>
<evidence type="ECO:0000313" key="4">
    <source>
        <dbReference type="EMBL" id="KAG7520730.1"/>
    </source>
</evidence>
<gene>
    <name evidence="4" type="ORF">JOB18_035448</name>
</gene>
<evidence type="ECO:0000313" key="5">
    <source>
        <dbReference type="Proteomes" id="UP000693946"/>
    </source>
</evidence>
<feature type="domain" description="Homeobox" evidence="3">
    <location>
        <begin position="45"/>
        <end position="59"/>
    </location>
</feature>
<dbReference type="CDD" id="cd00086">
    <property type="entry name" value="homeodomain"/>
    <property type="match status" value="1"/>
</dbReference>
<keyword evidence="5" id="KW-1185">Reference proteome</keyword>
<dbReference type="AlphaFoldDB" id="A0AAV6SVH1"/>
<reference evidence="4 5" key="1">
    <citation type="journal article" date="2021" name="Sci. Rep.">
        <title>Chromosome anchoring in Senegalese sole (Solea senegalensis) reveals sex-associated markers and genome rearrangements in flatfish.</title>
        <authorList>
            <person name="Guerrero-Cozar I."/>
            <person name="Gomez-Garrido J."/>
            <person name="Berbel C."/>
            <person name="Martinez-Blanch J.F."/>
            <person name="Alioto T."/>
            <person name="Claros M.G."/>
            <person name="Gagnaire P.A."/>
            <person name="Manchado M."/>
        </authorList>
    </citation>
    <scope>NUCLEOTIDE SEQUENCE [LARGE SCALE GENOMIC DNA]</scope>
    <source>
        <strain evidence="4">Sse05_10M</strain>
    </source>
</reference>
<evidence type="ECO:0000256" key="2">
    <source>
        <dbReference type="RuleBase" id="RU000682"/>
    </source>
</evidence>
<feature type="DNA-binding region" description="Homeobox" evidence="1">
    <location>
        <begin position="47"/>
        <end position="60"/>
    </location>
</feature>
<proteinExistence type="predicted"/>
<keyword evidence="1 2" id="KW-0238">DNA-binding</keyword>
<dbReference type="GO" id="GO:0005634">
    <property type="term" value="C:nucleus"/>
    <property type="evidence" value="ECO:0007669"/>
    <property type="project" value="UniProtKB-SubCell"/>
</dbReference>